<sequence>MRMSPFVLYLIILWSCSLILHLINNINSMILILGQEFIMQFFFFVIIALIIVMFIVESPRVKNSREKSNGQKTKVNVGDIRFTSHALQRLNERGIDVEEIERMILDPSSKAAIEENGNIRLEKNGIVVIFRKELMGILVITIFSDNK</sequence>
<organism evidence="2">
    <name type="scientific">Kosmotoga arenicorallina</name>
    <dbReference type="NCBI Taxonomy" id="688066"/>
    <lineage>
        <taxon>Bacteria</taxon>
        <taxon>Thermotogati</taxon>
        <taxon>Thermotogota</taxon>
        <taxon>Thermotogae</taxon>
        <taxon>Kosmotogales</taxon>
        <taxon>Kosmotogaceae</taxon>
        <taxon>Kosmotoga</taxon>
    </lineage>
</organism>
<reference evidence="2" key="1">
    <citation type="journal article" date="2020" name="mSystems">
        <title>Genome- and Community-Level Interaction Insights into Carbon Utilization and Element Cycling Functions of Hydrothermarchaeota in Hydrothermal Sediment.</title>
        <authorList>
            <person name="Zhou Z."/>
            <person name="Liu Y."/>
            <person name="Xu W."/>
            <person name="Pan J."/>
            <person name="Luo Z.H."/>
            <person name="Li M."/>
        </authorList>
    </citation>
    <scope>NUCLEOTIDE SEQUENCE [LARGE SCALE GENOMIC DNA]</scope>
    <source>
        <strain evidence="2">HyVt-80</strain>
    </source>
</reference>
<evidence type="ECO:0000313" key="2">
    <source>
        <dbReference type="EMBL" id="HHF08503.1"/>
    </source>
</evidence>
<accession>A0A7C5DZJ4</accession>
<comment type="caution">
    <text evidence="2">The sequence shown here is derived from an EMBL/GenBank/DDBJ whole genome shotgun (WGS) entry which is preliminary data.</text>
</comment>
<keyword evidence="1" id="KW-0812">Transmembrane</keyword>
<dbReference type="Proteomes" id="UP000886129">
    <property type="component" value="Unassembled WGS sequence"/>
</dbReference>
<protein>
    <submittedName>
        <fullName evidence="2">DUF4258 domain-containing protein</fullName>
    </submittedName>
</protein>
<dbReference type="Pfam" id="PF14076">
    <property type="entry name" value="DUF4258"/>
    <property type="match status" value="1"/>
</dbReference>
<keyword evidence="1" id="KW-1133">Transmembrane helix</keyword>
<gene>
    <name evidence="2" type="ORF">ENL26_01860</name>
</gene>
<dbReference type="AlphaFoldDB" id="A0A7C5DZJ4"/>
<name>A0A7C5DZJ4_9BACT</name>
<feature type="transmembrane region" description="Helical" evidence="1">
    <location>
        <begin position="7"/>
        <end position="31"/>
    </location>
</feature>
<dbReference type="EMBL" id="DRTH01000108">
    <property type="protein sequence ID" value="HHF08503.1"/>
    <property type="molecule type" value="Genomic_DNA"/>
</dbReference>
<proteinExistence type="predicted"/>
<dbReference type="InterPro" id="IPR025354">
    <property type="entry name" value="DUF4258"/>
</dbReference>
<keyword evidence="1" id="KW-0472">Membrane</keyword>
<feature type="transmembrane region" description="Helical" evidence="1">
    <location>
        <begin position="37"/>
        <end position="56"/>
    </location>
</feature>
<evidence type="ECO:0000256" key="1">
    <source>
        <dbReference type="SAM" id="Phobius"/>
    </source>
</evidence>